<dbReference type="GO" id="GO:0003677">
    <property type="term" value="F:DNA binding"/>
    <property type="evidence" value="ECO:0007669"/>
    <property type="project" value="InterPro"/>
</dbReference>
<reference evidence="1" key="1">
    <citation type="submission" date="2022-11" db="EMBL/GenBank/DDBJ databases">
        <authorList>
            <person name="Morgan W.R."/>
            <person name="Tartar A."/>
        </authorList>
    </citation>
    <scope>NUCLEOTIDE SEQUENCE</scope>
    <source>
        <strain evidence="1">ARSEF 373</strain>
    </source>
</reference>
<proteinExistence type="predicted"/>
<gene>
    <name evidence="1" type="ORF">N0F65_011749</name>
</gene>
<dbReference type="InterPro" id="IPR013762">
    <property type="entry name" value="Integrase-like_cat_sf"/>
</dbReference>
<accession>A0AAV2YNU8</accession>
<dbReference type="AlphaFoldDB" id="A0AAV2YNU8"/>
<dbReference type="Gene3D" id="1.10.443.10">
    <property type="entry name" value="Intergrase catalytic core"/>
    <property type="match status" value="1"/>
</dbReference>
<evidence type="ECO:0000313" key="2">
    <source>
        <dbReference type="Proteomes" id="UP001146120"/>
    </source>
</evidence>
<comment type="caution">
    <text evidence="1">The sequence shown here is derived from an EMBL/GenBank/DDBJ whole genome shotgun (WGS) entry which is preliminary data.</text>
</comment>
<dbReference type="GO" id="GO:0015074">
    <property type="term" value="P:DNA integration"/>
    <property type="evidence" value="ECO:0007669"/>
    <property type="project" value="InterPro"/>
</dbReference>
<protein>
    <submittedName>
        <fullName evidence="1">Uncharacterized protein</fullName>
    </submittedName>
</protein>
<reference evidence="1" key="2">
    <citation type="journal article" date="2023" name="Microbiol Resour">
        <title>Decontamination and Annotation of the Draft Genome Sequence of the Oomycete Lagenidium giganteum ARSEF 373.</title>
        <authorList>
            <person name="Morgan W.R."/>
            <person name="Tartar A."/>
        </authorList>
    </citation>
    <scope>NUCLEOTIDE SEQUENCE</scope>
    <source>
        <strain evidence="1">ARSEF 373</strain>
    </source>
</reference>
<name>A0AAV2YNU8_9STRA</name>
<dbReference type="GO" id="GO:0006310">
    <property type="term" value="P:DNA recombination"/>
    <property type="evidence" value="ECO:0007669"/>
    <property type="project" value="InterPro"/>
</dbReference>
<sequence length="80" mass="8578">GHLHGNHQARSARSGGATALLECGHDCQSIQALGRWRSDSVDLYPQHANLDTSPVAHNMLSTGFARSARGSRTIQMSPAR</sequence>
<dbReference type="EMBL" id="DAKRPA010000158">
    <property type="protein sequence ID" value="DAZ96712.1"/>
    <property type="molecule type" value="Genomic_DNA"/>
</dbReference>
<evidence type="ECO:0000313" key="1">
    <source>
        <dbReference type="EMBL" id="DAZ96712.1"/>
    </source>
</evidence>
<keyword evidence="2" id="KW-1185">Reference proteome</keyword>
<dbReference type="Proteomes" id="UP001146120">
    <property type="component" value="Unassembled WGS sequence"/>
</dbReference>
<feature type="non-terminal residue" evidence="1">
    <location>
        <position position="1"/>
    </location>
</feature>
<organism evidence="1 2">
    <name type="scientific">Lagenidium giganteum</name>
    <dbReference type="NCBI Taxonomy" id="4803"/>
    <lineage>
        <taxon>Eukaryota</taxon>
        <taxon>Sar</taxon>
        <taxon>Stramenopiles</taxon>
        <taxon>Oomycota</taxon>
        <taxon>Peronosporomycetes</taxon>
        <taxon>Pythiales</taxon>
        <taxon>Pythiaceae</taxon>
    </lineage>
</organism>